<accession>A0A067BW59</accession>
<dbReference type="Proteomes" id="UP000030745">
    <property type="component" value="Unassembled WGS sequence"/>
</dbReference>
<keyword evidence="3" id="KW-1185">Reference proteome</keyword>
<dbReference type="SUPFAM" id="SSF52151">
    <property type="entry name" value="FabD/lysophospholipase-like"/>
    <property type="match status" value="1"/>
</dbReference>
<evidence type="ECO:0000313" key="3">
    <source>
        <dbReference type="Proteomes" id="UP000030745"/>
    </source>
</evidence>
<dbReference type="SMART" id="SM00827">
    <property type="entry name" value="PKS_AT"/>
    <property type="match status" value="1"/>
</dbReference>
<dbReference type="Pfam" id="PF02450">
    <property type="entry name" value="LCAT"/>
    <property type="match status" value="1"/>
</dbReference>
<dbReference type="GO" id="GO:0008374">
    <property type="term" value="F:O-acyltransferase activity"/>
    <property type="evidence" value="ECO:0007669"/>
    <property type="project" value="InterPro"/>
</dbReference>
<dbReference type="GeneID" id="24137785"/>
<name>A0A067BW59_SAPPC</name>
<evidence type="ECO:0000313" key="2">
    <source>
        <dbReference type="EMBL" id="KDO18531.1"/>
    </source>
</evidence>
<evidence type="ECO:0000259" key="1">
    <source>
        <dbReference type="SMART" id="SM00827"/>
    </source>
</evidence>
<dbReference type="Gene3D" id="3.30.70.250">
    <property type="entry name" value="Malonyl-CoA ACP transacylase, ACP-binding"/>
    <property type="match status" value="1"/>
</dbReference>
<dbReference type="KEGG" id="spar:SPRG_16133"/>
<dbReference type="OrthoDB" id="190846at2759"/>
<dbReference type="InterPro" id="IPR029058">
    <property type="entry name" value="AB_hydrolase_fold"/>
</dbReference>
<sequence length="958" mass="104818">MPARFHYLFPLASDDLHAAVTAVLPTLEASVLAKGNASLAELYRTWSFADRGASRLVVRASTLRELLNGLRSFLNGCPEPDVVFVATSVPATPPPLVCIFNGMGGQWNGMGATLNEVYPVFASALTAAEEALLAVAGGARFVPAMLDPSSTSMTTNAGAQAGNFVLQVALLAELSSRLVAPYMGALGLSAGEPAAAYAAGSLSLSDAAKVVCTRLAMQDRVAAHDGGMLAIRASEAIITPLLPAEVEVAAVLSPHLSTVTGPIQALETLKTTLPASILTIDLPMRAAYHSRVMEQANIPTDLVVALQDLRPRPPTTARLFSTVTGGEIATLLDAAYWYANVRQPVLFQSAVETALRAGGAVFVELGPHASIARSIEFIAGASASSVPSMLRGTEELLQLDRATIHLYLHGHVIQLVLAAVGLVAATASPKRQVLPVVLIPGLASSQLHAWKNERCHGSIGQEVKIGDRMWIDVGRLLSQTDCWERCMRLHTRNQSDVACKLRAGDGISAITELAPGLVTGPLSVVWRHVIETLTGHFDMGPHQLMVAAYDWRLPPSMLQERDHFFYTMLKRIEDAVHLHQSRGVVIIAHSLGNNVLRYFLAWVKHHIHLTDDVHEAWVRRHIAAYFALGTPFLGSSEPLECLVTGLSVKMPLSLDMYRRLQTSHGSTQWILPIPRTLHDDPTDAQAQQAFASVTYPGEAGSTVTRSFSMRELTNGSFHRAMAARDPTFEDLEYVRERYYAQDPVLNVHTPWTRPPIESIYVIYGTGKKVRHRYTYTERERGAWTLDELFTETPDAATCNKTGDGTVSYYSLSWGHTWLGADGDSVTMTRAPQAPYFSRKDIAQTKATRVKYAEYQGGLQCKSSESPSLASAETQAMQMHYNSGFLSDLWSSASDEPRIHFFEHSGVSPTGRSLHTSVWEFDLIQHREMLSEPAFLRELKFELHNVFDGKAHTDKFYPR</sequence>
<dbReference type="InterPro" id="IPR001227">
    <property type="entry name" value="Ac_transferase_dom_sf"/>
</dbReference>
<gene>
    <name evidence="2" type="ORF">SPRG_16133</name>
</gene>
<dbReference type="InterPro" id="IPR016035">
    <property type="entry name" value="Acyl_Trfase/lysoPLipase"/>
</dbReference>
<reference evidence="2 3" key="1">
    <citation type="journal article" date="2013" name="PLoS Genet.">
        <title>Distinctive expansion of potential virulence genes in the genome of the oomycete fish pathogen Saprolegnia parasitica.</title>
        <authorList>
            <person name="Jiang R.H."/>
            <person name="de Bruijn I."/>
            <person name="Haas B.J."/>
            <person name="Belmonte R."/>
            <person name="Lobach L."/>
            <person name="Christie J."/>
            <person name="van den Ackerveken G."/>
            <person name="Bottin A."/>
            <person name="Bulone V."/>
            <person name="Diaz-Moreno S.M."/>
            <person name="Dumas B."/>
            <person name="Fan L."/>
            <person name="Gaulin E."/>
            <person name="Govers F."/>
            <person name="Grenville-Briggs L.J."/>
            <person name="Horner N.R."/>
            <person name="Levin J.Z."/>
            <person name="Mammella M."/>
            <person name="Meijer H.J."/>
            <person name="Morris P."/>
            <person name="Nusbaum C."/>
            <person name="Oome S."/>
            <person name="Phillips A.J."/>
            <person name="van Rooyen D."/>
            <person name="Rzeszutek E."/>
            <person name="Saraiva M."/>
            <person name="Secombes C.J."/>
            <person name="Seidl M.F."/>
            <person name="Snel B."/>
            <person name="Stassen J.H."/>
            <person name="Sykes S."/>
            <person name="Tripathy S."/>
            <person name="van den Berg H."/>
            <person name="Vega-Arreguin J.C."/>
            <person name="Wawra S."/>
            <person name="Young S.K."/>
            <person name="Zeng Q."/>
            <person name="Dieguez-Uribeondo J."/>
            <person name="Russ C."/>
            <person name="Tyler B.M."/>
            <person name="van West P."/>
        </authorList>
    </citation>
    <scope>NUCLEOTIDE SEQUENCE [LARGE SCALE GENOMIC DNA]</scope>
    <source>
        <strain evidence="2 3">CBS 223.65</strain>
    </source>
</reference>
<proteinExistence type="predicted"/>
<dbReference type="Pfam" id="PF00698">
    <property type="entry name" value="Acyl_transf_1"/>
    <property type="match status" value="1"/>
</dbReference>
<dbReference type="InterPro" id="IPR014043">
    <property type="entry name" value="Acyl_transferase_dom"/>
</dbReference>
<dbReference type="VEuPathDB" id="FungiDB:SPRG_16133"/>
<dbReference type="Gene3D" id="3.40.50.1820">
    <property type="entry name" value="alpha/beta hydrolase"/>
    <property type="match status" value="1"/>
</dbReference>
<dbReference type="RefSeq" id="XP_012210756.1">
    <property type="nucleotide sequence ID" value="XM_012355366.1"/>
</dbReference>
<dbReference type="SUPFAM" id="SSF53474">
    <property type="entry name" value="alpha/beta-Hydrolases"/>
    <property type="match status" value="1"/>
</dbReference>
<feature type="domain" description="Malonyl-CoA:ACP transacylase (MAT)" evidence="1">
    <location>
        <begin position="99"/>
        <end position="393"/>
    </location>
</feature>
<dbReference type="EMBL" id="KK583422">
    <property type="protein sequence ID" value="KDO18531.1"/>
    <property type="molecule type" value="Genomic_DNA"/>
</dbReference>
<dbReference type="AlphaFoldDB" id="A0A067BW59"/>
<organism evidence="2 3">
    <name type="scientific">Saprolegnia parasitica (strain CBS 223.65)</name>
    <dbReference type="NCBI Taxonomy" id="695850"/>
    <lineage>
        <taxon>Eukaryota</taxon>
        <taxon>Sar</taxon>
        <taxon>Stramenopiles</taxon>
        <taxon>Oomycota</taxon>
        <taxon>Saprolegniomycetes</taxon>
        <taxon>Saprolegniales</taxon>
        <taxon>Saprolegniaceae</taxon>
        <taxon>Saprolegnia</taxon>
    </lineage>
</organism>
<dbReference type="InterPro" id="IPR003386">
    <property type="entry name" value="LACT/PDAT_acylTrfase"/>
</dbReference>
<dbReference type="Gene3D" id="3.40.366.10">
    <property type="entry name" value="Malonyl-Coenzyme A Acyl Carrier Protein, domain 2"/>
    <property type="match status" value="1"/>
</dbReference>
<dbReference type="PANTHER" id="PTHR11440">
    <property type="entry name" value="LECITHIN-CHOLESTEROL ACYLTRANSFERASE-RELATED"/>
    <property type="match status" value="1"/>
</dbReference>
<protein>
    <recommendedName>
        <fullName evidence="1">Malonyl-CoA:ACP transacylase (MAT) domain-containing protein</fullName>
    </recommendedName>
</protein>
<dbReference type="GO" id="GO:0006629">
    <property type="term" value="P:lipid metabolic process"/>
    <property type="evidence" value="ECO:0007669"/>
    <property type="project" value="InterPro"/>
</dbReference>